<proteinExistence type="predicted"/>
<dbReference type="AlphaFoldDB" id="A0A8K0W511"/>
<dbReference type="InterPro" id="IPR006680">
    <property type="entry name" value="Amidohydro-rel"/>
</dbReference>
<organism evidence="2 3">
    <name type="scientific">Paraphoma chrysanthemicola</name>
    <dbReference type="NCBI Taxonomy" id="798071"/>
    <lineage>
        <taxon>Eukaryota</taxon>
        <taxon>Fungi</taxon>
        <taxon>Dikarya</taxon>
        <taxon>Ascomycota</taxon>
        <taxon>Pezizomycotina</taxon>
        <taxon>Dothideomycetes</taxon>
        <taxon>Pleosporomycetidae</taxon>
        <taxon>Pleosporales</taxon>
        <taxon>Pleosporineae</taxon>
        <taxon>Phaeosphaeriaceae</taxon>
        <taxon>Paraphoma</taxon>
    </lineage>
</organism>
<reference evidence="2" key="1">
    <citation type="journal article" date="2021" name="Nat. Commun.">
        <title>Genetic determinants of endophytism in the Arabidopsis root mycobiome.</title>
        <authorList>
            <person name="Mesny F."/>
            <person name="Miyauchi S."/>
            <person name="Thiergart T."/>
            <person name="Pickel B."/>
            <person name="Atanasova L."/>
            <person name="Karlsson M."/>
            <person name="Huettel B."/>
            <person name="Barry K.W."/>
            <person name="Haridas S."/>
            <person name="Chen C."/>
            <person name="Bauer D."/>
            <person name="Andreopoulos W."/>
            <person name="Pangilinan J."/>
            <person name="LaButti K."/>
            <person name="Riley R."/>
            <person name="Lipzen A."/>
            <person name="Clum A."/>
            <person name="Drula E."/>
            <person name="Henrissat B."/>
            <person name="Kohler A."/>
            <person name="Grigoriev I.V."/>
            <person name="Martin F.M."/>
            <person name="Hacquard S."/>
        </authorList>
    </citation>
    <scope>NUCLEOTIDE SEQUENCE</scope>
    <source>
        <strain evidence="2">MPI-SDFR-AT-0120</strain>
    </source>
</reference>
<accession>A0A8K0W511</accession>
<comment type="caution">
    <text evidence="2">The sequence shown here is derived from an EMBL/GenBank/DDBJ whole genome shotgun (WGS) entry which is preliminary data.</text>
</comment>
<dbReference type="Pfam" id="PF04909">
    <property type="entry name" value="Amidohydro_2"/>
    <property type="match status" value="1"/>
</dbReference>
<dbReference type="PANTHER" id="PTHR35563">
    <property type="entry name" value="BARREL METAL-DEPENDENT HYDROLASE, PUTATIVE (AFU_ORTHOLOGUE AFUA_1G16240)-RELATED"/>
    <property type="match status" value="1"/>
</dbReference>
<evidence type="ECO:0000313" key="3">
    <source>
        <dbReference type="Proteomes" id="UP000813461"/>
    </source>
</evidence>
<dbReference type="OrthoDB" id="2135488at2759"/>
<gene>
    <name evidence="2" type="ORF">FB567DRAFT_510887</name>
</gene>
<sequence length="341" mass="38070">MSPRTVDLATVLKGYFHPILILLLRHTQKYLHPFQALALSHDSTSQKRALSIHTLSITQRMPKQAWDCHMHVTSPDYPLAPTAAYTPSLHSLQHAMKFESTIGVPNIVLVQPSIYGNDNSCLLDALKVIGPRHGRGVVGIDPDIIGLATLKEWHELGVRGVRLNLKSNNTQFNEQALHDTLNRYAAAIKPLNWVLELFIGMEDIPLLERVSGDLGVKLCIAHFGAPTLPPVEKRTYPIKPYALIGFQSLVNLLRGGNTWVKFSAAYRFDADPGMRGIEAVAEEFLQVAGDRIVFASDWPHTRFDGLDVKPFVDKCLQWTDAQGLSEDVFVRNAKILWDVAE</sequence>
<dbReference type="InterPro" id="IPR052358">
    <property type="entry name" value="Aro_Compnd_Degr_Hydrolases"/>
</dbReference>
<dbReference type="SUPFAM" id="SSF51556">
    <property type="entry name" value="Metallo-dependent hydrolases"/>
    <property type="match status" value="1"/>
</dbReference>
<evidence type="ECO:0000259" key="1">
    <source>
        <dbReference type="Pfam" id="PF04909"/>
    </source>
</evidence>
<dbReference type="GO" id="GO:0016787">
    <property type="term" value="F:hydrolase activity"/>
    <property type="evidence" value="ECO:0007669"/>
    <property type="project" value="InterPro"/>
</dbReference>
<dbReference type="PANTHER" id="PTHR35563:SF2">
    <property type="entry name" value="BARREL METAL-DEPENDENT HYDROLASE, PUTATIVE (AFU_ORTHOLOGUE AFUA_1G16240)-RELATED"/>
    <property type="match status" value="1"/>
</dbReference>
<dbReference type="EMBL" id="JAGMVJ010000001">
    <property type="protein sequence ID" value="KAH7094720.1"/>
    <property type="molecule type" value="Genomic_DNA"/>
</dbReference>
<name>A0A8K0W511_9PLEO</name>
<dbReference type="InterPro" id="IPR032466">
    <property type="entry name" value="Metal_Hydrolase"/>
</dbReference>
<dbReference type="Proteomes" id="UP000813461">
    <property type="component" value="Unassembled WGS sequence"/>
</dbReference>
<feature type="domain" description="Amidohydrolase-related" evidence="1">
    <location>
        <begin position="66"/>
        <end position="337"/>
    </location>
</feature>
<dbReference type="Gene3D" id="3.20.20.140">
    <property type="entry name" value="Metal-dependent hydrolases"/>
    <property type="match status" value="1"/>
</dbReference>
<protein>
    <recommendedName>
        <fullName evidence="1">Amidohydrolase-related domain-containing protein</fullName>
    </recommendedName>
</protein>
<evidence type="ECO:0000313" key="2">
    <source>
        <dbReference type="EMBL" id="KAH7094720.1"/>
    </source>
</evidence>
<keyword evidence="3" id="KW-1185">Reference proteome</keyword>